<proteinExistence type="predicted"/>
<dbReference type="RefSeq" id="WP_029445612.1">
    <property type="nucleotide sequence ID" value="NZ_CP009976.1"/>
</dbReference>
<feature type="signal peptide" evidence="2">
    <location>
        <begin position="1"/>
        <end position="22"/>
    </location>
</feature>
<dbReference type="GeneID" id="78062767"/>
<dbReference type="Proteomes" id="UP000030786">
    <property type="component" value="Chromosome"/>
</dbReference>
<evidence type="ECO:0008006" key="5">
    <source>
        <dbReference type="Google" id="ProtNLM"/>
    </source>
</evidence>
<reference evidence="3 4" key="1">
    <citation type="journal article" date="2014" name="Environ. Microbiol.">
        <title>Contrasting genomic patterns and infection strategies of two co-existing Bacteroidetes podovirus genera.</title>
        <authorList>
            <person name="Holmfeldt K."/>
            <person name="Howard-Varona C."/>
            <person name="Solonenko N."/>
            <person name="Sullivan M.B."/>
        </authorList>
    </citation>
    <scope>NUCLEOTIDE SEQUENCE [LARGE SCALE GENOMIC DNA]</scope>
    <source>
        <strain evidence="3 4">18</strain>
    </source>
</reference>
<protein>
    <recommendedName>
        <fullName evidence="5">Lipoprotein</fullName>
    </recommendedName>
</protein>
<feature type="region of interest" description="Disordered" evidence="1">
    <location>
        <begin position="22"/>
        <end position="69"/>
    </location>
</feature>
<evidence type="ECO:0000313" key="4">
    <source>
        <dbReference type="Proteomes" id="UP000030786"/>
    </source>
</evidence>
<dbReference type="EMBL" id="CP009976">
    <property type="protein sequence ID" value="AIZ43428.1"/>
    <property type="molecule type" value="Genomic_DNA"/>
</dbReference>
<feature type="chain" id="PRO_5043953007" description="Lipoprotein" evidence="2">
    <location>
        <begin position="23"/>
        <end position="281"/>
    </location>
</feature>
<feature type="compositionally biased region" description="Acidic residues" evidence="1">
    <location>
        <begin position="27"/>
        <end position="69"/>
    </location>
</feature>
<evidence type="ECO:0000256" key="1">
    <source>
        <dbReference type="SAM" id="MobiDB-lite"/>
    </source>
</evidence>
<gene>
    <name evidence="3" type="ORF">M666_18855</name>
</gene>
<sequence>MKIKYYLSALVVCLLFNLSSCSSDGDTSVDPETEEVDENATDDPTDEEVSPETPDPETPDPDPEPTDPEEVLDCLKTFGTNYVVFEAEATESPLDQWELISKGDAGYLDKESLGPINETHLEFTGNNQGSGPATSPLEYVFTAPSTGAYKLVMRLYQRLEGAEEDKSNDVYIRMAGNFTTATDKYTTEDLETDLKFFGRGVDQWGGVYSGDGGAAHNKSAILYNLIEGEEYTFTMSGRSKNANIDYILLYDTKDITIQTGANKDIAELNDAQYRPDWDCNQ</sequence>
<keyword evidence="2" id="KW-0732">Signal</keyword>
<dbReference type="AlphaFoldDB" id="A0AAU8RSE9"/>
<organism evidence="3 4">
    <name type="scientific">Cellulophaga baltica 18</name>
    <dbReference type="NCBI Taxonomy" id="1348584"/>
    <lineage>
        <taxon>Bacteria</taxon>
        <taxon>Pseudomonadati</taxon>
        <taxon>Bacteroidota</taxon>
        <taxon>Flavobacteriia</taxon>
        <taxon>Flavobacteriales</taxon>
        <taxon>Flavobacteriaceae</taxon>
        <taxon>Cellulophaga</taxon>
    </lineage>
</organism>
<accession>A0AAU8RSE9</accession>
<evidence type="ECO:0000256" key="2">
    <source>
        <dbReference type="SAM" id="SignalP"/>
    </source>
</evidence>
<evidence type="ECO:0000313" key="3">
    <source>
        <dbReference type="EMBL" id="AIZ43428.1"/>
    </source>
</evidence>
<dbReference type="KEGG" id="cbat:M666_18855"/>
<name>A0AAU8RSE9_9FLAO</name>